<reference evidence="1" key="2">
    <citation type="journal article" date="2021" name="PeerJ">
        <title>Extensive microbial diversity within the chicken gut microbiome revealed by metagenomics and culture.</title>
        <authorList>
            <person name="Gilroy R."/>
            <person name="Ravi A."/>
            <person name="Getino M."/>
            <person name="Pursley I."/>
            <person name="Horton D.L."/>
            <person name="Alikhan N.F."/>
            <person name="Baker D."/>
            <person name="Gharbi K."/>
            <person name="Hall N."/>
            <person name="Watson M."/>
            <person name="Adriaenssens E.M."/>
            <person name="Foster-Nyarko E."/>
            <person name="Jarju S."/>
            <person name="Secka A."/>
            <person name="Antonio M."/>
            <person name="Oren A."/>
            <person name="Chaudhuri R.R."/>
            <person name="La Ragione R."/>
            <person name="Hildebrand F."/>
            <person name="Pallen M.J."/>
        </authorList>
    </citation>
    <scope>NUCLEOTIDE SEQUENCE</scope>
    <source>
        <strain evidence="1">4509</strain>
    </source>
</reference>
<dbReference type="Gene3D" id="3.40.50.2020">
    <property type="match status" value="1"/>
</dbReference>
<dbReference type="CDD" id="cd06223">
    <property type="entry name" value="PRTases_typeI"/>
    <property type="match status" value="1"/>
</dbReference>
<dbReference type="Proteomes" id="UP000824082">
    <property type="component" value="Unassembled WGS sequence"/>
</dbReference>
<name>A0A9D1IPJ2_9FIRM</name>
<keyword evidence="1" id="KW-0328">Glycosyltransferase</keyword>
<dbReference type="GO" id="GO:0016757">
    <property type="term" value="F:glycosyltransferase activity"/>
    <property type="evidence" value="ECO:0007669"/>
    <property type="project" value="UniProtKB-KW"/>
</dbReference>
<protein>
    <submittedName>
        <fullName evidence="1">Orotate phosphoribosyltransferase</fullName>
    </submittedName>
</protein>
<organism evidence="1 2">
    <name type="scientific">Candidatus Egerieicola faecale</name>
    <dbReference type="NCBI Taxonomy" id="2840774"/>
    <lineage>
        <taxon>Bacteria</taxon>
        <taxon>Bacillati</taxon>
        <taxon>Bacillota</taxon>
        <taxon>Clostridia</taxon>
        <taxon>Eubacteriales</taxon>
        <taxon>Oscillospiraceae</taxon>
        <taxon>Oscillospiraceae incertae sedis</taxon>
        <taxon>Candidatus Egerieicola</taxon>
    </lineage>
</organism>
<dbReference type="EMBL" id="DVMX01000002">
    <property type="protein sequence ID" value="HIU40938.1"/>
    <property type="molecule type" value="Genomic_DNA"/>
</dbReference>
<reference evidence="1" key="1">
    <citation type="submission" date="2020-10" db="EMBL/GenBank/DDBJ databases">
        <authorList>
            <person name="Gilroy R."/>
        </authorList>
    </citation>
    <scope>NUCLEOTIDE SEQUENCE</scope>
    <source>
        <strain evidence="1">4509</strain>
    </source>
</reference>
<gene>
    <name evidence="1" type="ORF">IAD19_00090</name>
</gene>
<comment type="caution">
    <text evidence="1">The sequence shown here is derived from an EMBL/GenBank/DDBJ whole genome shotgun (WGS) entry which is preliminary data.</text>
</comment>
<dbReference type="AlphaFoldDB" id="A0A9D1IPJ2"/>
<dbReference type="InterPro" id="IPR029057">
    <property type="entry name" value="PRTase-like"/>
</dbReference>
<dbReference type="SUPFAM" id="SSF53271">
    <property type="entry name" value="PRTase-like"/>
    <property type="match status" value="1"/>
</dbReference>
<dbReference type="InterPro" id="IPR000836">
    <property type="entry name" value="PRTase_dom"/>
</dbReference>
<keyword evidence="1" id="KW-0808">Transferase</keyword>
<sequence length="208" mass="23260">MELRSSVNGNLVIRAYHGHFATNHSHINYYMDMSRMKHDHKMAKEAAITMAKPYIDTTPVDAVVTMEGCEVIGAFLARKLAKEDIRSVNQGKNIYVISPEYNTNNQLIFRDNVQDMIRGKNVLLLLASVTTGKTIKRAMECIQYYGGTVAGISAIFSAADQVNDLPVNALFHSDDIPHYITYSGRDCPKCKKGIKLDALVNWNGFTKL</sequence>
<evidence type="ECO:0000313" key="2">
    <source>
        <dbReference type="Proteomes" id="UP000824082"/>
    </source>
</evidence>
<accession>A0A9D1IPJ2</accession>
<proteinExistence type="predicted"/>
<evidence type="ECO:0000313" key="1">
    <source>
        <dbReference type="EMBL" id="HIU40938.1"/>
    </source>
</evidence>